<evidence type="ECO:0000313" key="8">
    <source>
        <dbReference type="EMBL" id="EHP91743.1"/>
    </source>
</evidence>
<dbReference type="AlphaFoldDB" id="H1KL46"/>
<evidence type="ECO:0000256" key="3">
    <source>
        <dbReference type="ARBA" id="ARBA00022695"/>
    </source>
</evidence>
<dbReference type="SUPFAM" id="SSF48019">
    <property type="entry name" value="post-AAA+ oligomerization domain-like"/>
    <property type="match status" value="1"/>
</dbReference>
<comment type="catalytic activity">
    <reaction evidence="7">
        <text>DNA(n) + a 2'-deoxyribonucleoside 5'-triphosphate = DNA(n+1) + diphosphate</text>
        <dbReference type="Rhea" id="RHEA:22508"/>
        <dbReference type="Rhea" id="RHEA-COMP:17339"/>
        <dbReference type="Rhea" id="RHEA-COMP:17340"/>
        <dbReference type="ChEBI" id="CHEBI:33019"/>
        <dbReference type="ChEBI" id="CHEBI:61560"/>
        <dbReference type="ChEBI" id="CHEBI:173112"/>
        <dbReference type="EC" id="2.7.7.7"/>
    </reaction>
</comment>
<dbReference type="PANTHER" id="PTHR34388">
    <property type="entry name" value="DNA POLYMERASE III SUBUNIT DELTA"/>
    <property type="match status" value="1"/>
</dbReference>
<keyword evidence="3" id="KW-0548">Nucleotidyltransferase</keyword>
<evidence type="ECO:0000256" key="5">
    <source>
        <dbReference type="ARBA" id="ARBA00022932"/>
    </source>
</evidence>
<evidence type="ECO:0000256" key="2">
    <source>
        <dbReference type="ARBA" id="ARBA00022679"/>
    </source>
</evidence>
<dbReference type="Gene3D" id="1.10.8.60">
    <property type="match status" value="1"/>
</dbReference>
<dbReference type="GO" id="GO:0003677">
    <property type="term" value="F:DNA binding"/>
    <property type="evidence" value="ECO:0007669"/>
    <property type="project" value="InterPro"/>
</dbReference>
<dbReference type="InterPro" id="IPR005790">
    <property type="entry name" value="DNA_polIII_delta"/>
</dbReference>
<accession>H1KL46</accession>
<dbReference type="Gene3D" id="3.40.50.300">
    <property type="entry name" value="P-loop containing nucleotide triphosphate hydrolases"/>
    <property type="match status" value="1"/>
</dbReference>
<dbReference type="PATRIC" id="fig|882800.3.peg.3312"/>
<dbReference type="SUPFAM" id="SSF52540">
    <property type="entry name" value="P-loop containing nucleoside triphosphate hydrolases"/>
    <property type="match status" value="1"/>
</dbReference>
<evidence type="ECO:0000256" key="6">
    <source>
        <dbReference type="ARBA" id="ARBA00034754"/>
    </source>
</evidence>
<evidence type="ECO:0000256" key="7">
    <source>
        <dbReference type="ARBA" id="ARBA00049244"/>
    </source>
</evidence>
<protein>
    <recommendedName>
        <fullName evidence="1">DNA-directed DNA polymerase</fullName>
        <ecNumber evidence="1">2.7.7.7</ecNumber>
    </recommendedName>
</protein>
<dbReference type="InterPro" id="IPR008921">
    <property type="entry name" value="DNA_pol3_clamp-load_cplx_C"/>
</dbReference>
<dbReference type="InterPro" id="IPR027417">
    <property type="entry name" value="P-loop_NTPase"/>
</dbReference>
<dbReference type="PANTHER" id="PTHR34388:SF1">
    <property type="entry name" value="DNA POLYMERASE III SUBUNIT DELTA"/>
    <property type="match status" value="1"/>
</dbReference>
<comment type="similarity">
    <text evidence="6">Belongs to the DNA polymerase HolA subunit family.</text>
</comment>
<dbReference type="GO" id="GO:0006261">
    <property type="term" value="P:DNA-templated DNA replication"/>
    <property type="evidence" value="ECO:0007669"/>
    <property type="project" value="TreeGrafter"/>
</dbReference>
<evidence type="ECO:0000256" key="4">
    <source>
        <dbReference type="ARBA" id="ARBA00022705"/>
    </source>
</evidence>
<proteinExistence type="inferred from homology"/>
<dbReference type="RefSeq" id="WP_003601460.1">
    <property type="nucleotide sequence ID" value="NZ_AGJK01000094.1"/>
</dbReference>
<gene>
    <name evidence="8" type="ORF">MetexDRAFT_3358</name>
</gene>
<comment type="caution">
    <text evidence="8">The sequence shown here is derived from an EMBL/GenBank/DDBJ whole genome shotgun (WGS) entry which is preliminary data.</text>
</comment>
<keyword evidence="2" id="KW-0808">Transferase</keyword>
<keyword evidence="4" id="KW-0235">DNA replication</keyword>
<dbReference type="GO" id="GO:0003887">
    <property type="term" value="F:DNA-directed DNA polymerase activity"/>
    <property type="evidence" value="ECO:0007669"/>
    <property type="project" value="UniProtKB-KW"/>
</dbReference>
<dbReference type="Gene3D" id="1.20.272.10">
    <property type="match status" value="1"/>
</dbReference>
<evidence type="ECO:0000313" key="9">
    <source>
        <dbReference type="Proteomes" id="UP000004382"/>
    </source>
</evidence>
<reference evidence="8 9" key="1">
    <citation type="submission" date="2011-09" db="EMBL/GenBank/DDBJ databases">
        <title>The draft genome of Methylobacterium extorquens DSM 13060.</title>
        <authorList>
            <consortium name="US DOE Joint Genome Institute (JGI-PGF)"/>
            <person name="Lucas S."/>
            <person name="Han J."/>
            <person name="Lapidus A."/>
            <person name="Cheng J.-F."/>
            <person name="Goodwin L."/>
            <person name="Pitluck S."/>
            <person name="Peters L."/>
            <person name="Land M.L."/>
            <person name="Hauser L."/>
            <person name="Koskimaki J."/>
            <person name="Halonen O."/>
            <person name="Pirttila A."/>
            <person name="Frank C."/>
            <person name="Woyke T.J."/>
        </authorList>
    </citation>
    <scope>NUCLEOTIDE SEQUENCE [LARGE SCALE GENOMIC DNA]</scope>
    <source>
        <strain evidence="8 9">DSM 13060</strain>
    </source>
</reference>
<dbReference type="Proteomes" id="UP000004382">
    <property type="component" value="Unassembled WGS sequence"/>
</dbReference>
<dbReference type="GO" id="GO:0009360">
    <property type="term" value="C:DNA polymerase III complex"/>
    <property type="evidence" value="ECO:0007669"/>
    <property type="project" value="TreeGrafter"/>
</dbReference>
<evidence type="ECO:0000256" key="1">
    <source>
        <dbReference type="ARBA" id="ARBA00012417"/>
    </source>
</evidence>
<dbReference type="EC" id="2.7.7.7" evidence="1"/>
<sequence>MTAVKAGDVEGLVRRGPDPRIAVVLVYGPDVGLVADRAMRLVRGMVADPDDPDDPFALIRIDGDTLASDPGRLVDEASTVGLFGGSRTIWVRSGSRNYAPAVDAVLKAPTEGARIVVEAGDLARSAPLRTLCEGSPKALALPCYPDDERTLADLIERTLQEDGLRIDRDARDLLTGSLGSDRRASLSEIGKLALYARGQGSVGVDDVEAIVSDVGASVLNALIDAAFAGRASEAEREYRRFRHEGMDPSAMLGAGLRHALTLLSLRLDNPRGSANQIVANWRGLHFRRKALAETQLARWSAPGLQQAVAWLQDAVLACRRSEPDLAHAQAQGVFLRIAIEAARRRA</sequence>
<dbReference type="NCBIfam" id="TIGR01128">
    <property type="entry name" value="holA"/>
    <property type="match status" value="1"/>
</dbReference>
<name>H1KL46_METEX</name>
<keyword evidence="5" id="KW-0239">DNA-directed DNA polymerase</keyword>
<organism evidence="8 9">
    <name type="scientific">Methylorubrum extorquens DSM 13060</name>
    <dbReference type="NCBI Taxonomy" id="882800"/>
    <lineage>
        <taxon>Bacteria</taxon>
        <taxon>Pseudomonadati</taxon>
        <taxon>Pseudomonadota</taxon>
        <taxon>Alphaproteobacteria</taxon>
        <taxon>Hyphomicrobiales</taxon>
        <taxon>Methylobacteriaceae</taxon>
        <taxon>Methylorubrum</taxon>
    </lineage>
</organism>
<dbReference type="EMBL" id="AGJK01000094">
    <property type="protein sequence ID" value="EHP91743.1"/>
    <property type="molecule type" value="Genomic_DNA"/>
</dbReference>